<organism evidence="12 13">
    <name type="scientific">Adineta ricciae</name>
    <name type="common">Rotifer</name>
    <dbReference type="NCBI Taxonomy" id="249248"/>
    <lineage>
        <taxon>Eukaryota</taxon>
        <taxon>Metazoa</taxon>
        <taxon>Spiralia</taxon>
        <taxon>Gnathifera</taxon>
        <taxon>Rotifera</taxon>
        <taxon>Eurotatoria</taxon>
        <taxon>Bdelloidea</taxon>
        <taxon>Adinetida</taxon>
        <taxon>Adinetidae</taxon>
        <taxon>Adineta</taxon>
    </lineage>
</organism>
<evidence type="ECO:0000256" key="7">
    <source>
        <dbReference type="ARBA" id="ARBA00023224"/>
    </source>
</evidence>
<evidence type="ECO:0000256" key="10">
    <source>
        <dbReference type="SAM" id="Phobius"/>
    </source>
</evidence>
<evidence type="ECO:0000313" key="13">
    <source>
        <dbReference type="Proteomes" id="UP000663828"/>
    </source>
</evidence>
<keyword evidence="5 10" id="KW-0472">Membrane</keyword>
<evidence type="ECO:0000256" key="9">
    <source>
        <dbReference type="SAM" id="MobiDB-lite"/>
    </source>
</evidence>
<keyword evidence="7 8" id="KW-0807">Transducer</keyword>
<dbReference type="PRINTS" id="PR00237">
    <property type="entry name" value="GPCRRHODOPSN"/>
</dbReference>
<dbReference type="PROSITE" id="PS00237">
    <property type="entry name" value="G_PROTEIN_RECEP_F1_1"/>
    <property type="match status" value="1"/>
</dbReference>
<feature type="transmembrane region" description="Helical" evidence="10">
    <location>
        <begin position="140"/>
        <end position="161"/>
    </location>
</feature>
<sequence>MANLNTTTMTNLNLKPHVIVYVCIHFVMPCAVAIGIIGNLLSILVFARREMIKFCVSIFTIVLALSDILLLTTSLFNIILPVFLGESMSDISAFWCHFHGYFDLLFAALSGYSVVFISVERWFSVWKPFDKAKYVTFKTTIITVVSYITISLITFSWFPLILEYSPENTKSGERCQLKLRIIYKIFGTLSVIFTYIVPFIFLGILNTLIVYRLHARQQTSIQRSMTSSGSTNVDPTLGSASTRKRQRQRNIDRNITFMLIAVAIAFMVMSFPFQIYWFYMQIRKLTTPDPVLFTLTQTFRYLNCCCNFFLYSATSSLFRRELREIFQCSNSSTNQKKDSNILQGGPVSRTRTPSSPPTYSTNMNDAKGERKKLLTISAPVTTTTIENVNLSVTPIEPTNGHVVTFKT</sequence>
<dbReference type="InterPro" id="IPR017452">
    <property type="entry name" value="GPCR_Rhodpsn_7TM"/>
</dbReference>
<feature type="domain" description="G-protein coupled receptors family 1 profile" evidence="11">
    <location>
        <begin position="38"/>
        <end position="311"/>
    </location>
</feature>
<dbReference type="AlphaFoldDB" id="A0A814VTR0"/>
<evidence type="ECO:0000256" key="8">
    <source>
        <dbReference type="RuleBase" id="RU000688"/>
    </source>
</evidence>
<keyword evidence="6 8" id="KW-0675">Receptor</keyword>
<comment type="similarity">
    <text evidence="8">Belongs to the G-protein coupled receptor 1 family.</text>
</comment>
<dbReference type="InterPro" id="IPR000276">
    <property type="entry name" value="GPCR_Rhodpsn"/>
</dbReference>
<keyword evidence="13" id="KW-1185">Reference proteome</keyword>
<keyword evidence="3 10" id="KW-1133">Transmembrane helix</keyword>
<feature type="transmembrane region" description="Helical" evidence="10">
    <location>
        <begin position="255"/>
        <end position="279"/>
    </location>
</feature>
<evidence type="ECO:0000256" key="4">
    <source>
        <dbReference type="ARBA" id="ARBA00023040"/>
    </source>
</evidence>
<feature type="transmembrane region" description="Helical" evidence="10">
    <location>
        <begin position="181"/>
        <end position="211"/>
    </location>
</feature>
<gene>
    <name evidence="12" type="ORF">XAT740_LOCUS23341</name>
</gene>
<keyword evidence="4 8" id="KW-0297">G-protein coupled receptor</keyword>
<evidence type="ECO:0000259" key="11">
    <source>
        <dbReference type="PROSITE" id="PS50262"/>
    </source>
</evidence>
<name>A0A814VTR0_ADIRI</name>
<reference evidence="12" key="1">
    <citation type="submission" date="2021-02" db="EMBL/GenBank/DDBJ databases">
        <authorList>
            <person name="Nowell W R."/>
        </authorList>
    </citation>
    <scope>NUCLEOTIDE SEQUENCE</scope>
</reference>
<dbReference type="PANTHER" id="PTHR24243">
    <property type="entry name" value="G-PROTEIN COUPLED RECEPTOR"/>
    <property type="match status" value="1"/>
</dbReference>
<comment type="subcellular location">
    <subcellularLocation>
        <location evidence="1">Membrane</location>
        <topology evidence="1">Multi-pass membrane protein</topology>
    </subcellularLocation>
</comment>
<feature type="compositionally biased region" description="Polar residues" evidence="9">
    <location>
        <begin position="222"/>
        <end position="241"/>
    </location>
</feature>
<feature type="transmembrane region" description="Helical" evidence="10">
    <location>
        <begin position="54"/>
        <end position="80"/>
    </location>
</feature>
<feature type="compositionally biased region" description="Low complexity" evidence="9">
    <location>
        <begin position="346"/>
        <end position="361"/>
    </location>
</feature>
<proteinExistence type="inferred from homology"/>
<dbReference type="EMBL" id="CAJNOR010001759">
    <property type="protein sequence ID" value="CAF1195004.1"/>
    <property type="molecule type" value="Genomic_DNA"/>
</dbReference>
<protein>
    <recommendedName>
        <fullName evidence="11">G-protein coupled receptors family 1 profile domain-containing protein</fullName>
    </recommendedName>
</protein>
<keyword evidence="2 8" id="KW-0812">Transmembrane</keyword>
<dbReference type="Pfam" id="PF00001">
    <property type="entry name" value="7tm_1"/>
    <property type="match status" value="1"/>
</dbReference>
<evidence type="ECO:0000256" key="1">
    <source>
        <dbReference type="ARBA" id="ARBA00004141"/>
    </source>
</evidence>
<evidence type="ECO:0000313" key="12">
    <source>
        <dbReference type="EMBL" id="CAF1195004.1"/>
    </source>
</evidence>
<comment type="caution">
    <text evidence="12">The sequence shown here is derived from an EMBL/GenBank/DDBJ whole genome shotgun (WGS) entry which is preliminary data.</text>
</comment>
<evidence type="ECO:0000256" key="5">
    <source>
        <dbReference type="ARBA" id="ARBA00023136"/>
    </source>
</evidence>
<feature type="region of interest" description="Disordered" evidence="9">
    <location>
        <begin position="332"/>
        <end position="365"/>
    </location>
</feature>
<dbReference type="PANTHER" id="PTHR24243:SF230">
    <property type="entry name" value="G-PROTEIN COUPLED RECEPTORS FAMILY 1 PROFILE DOMAIN-CONTAINING PROTEIN"/>
    <property type="match status" value="1"/>
</dbReference>
<evidence type="ECO:0000256" key="2">
    <source>
        <dbReference type="ARBA" id="ARBA00022692"/>
    </source>
</evidence>
<dbReference type="Proteomes" id="UP000663828">
    <property type="component" value="Unassembled WGS sequence"/>
</dbReference>
<dbReference type="SUPFAM" id="SSF81321">
    <property type="entry name" value="Family A G protein-coupled receptor-like"/>
    <property type="match status" value="1"/>
</dbReference>
<feature type="region of interest" description="Disordered" evidence="9">
    <location>
        <begin position="222"/>
        <end position="246"/>
    </location>
</feature>
<dbReference type="PROSITE" id="PS50262">
    <property type="entry name" value="G_PROTEIN_RECEP_F1_2"/>
    <property type="match status" value="1"/>
</dbReference>
<accession>A0A814VTR0</accession>
<evidence type="ECO:0000256" key="6">
    <source>
        <dbReference type="ARBA" id="ARBA00023170"/>
    </source>
</evidence>
<dbReference type="GO" id="GO:0005886">
    <property type="term" value="C:plasma membrane"/>
    <property type="evidence" value="ECO:0007669"/>
    <property type="project" value="TreeGrafter"/>
</dbReference>
<feature type="transmembrane region" description="Helical" evidence="10">
    <location>
        <begin position="100"/>
        <end position="119"/>
    </location>
</feature>
<feature type="transmembrane region" description="Helical" evidence="10">
    <location>
        <begin position="18"/>
        <end position="47"/>
    </location>
</feature>
<dbReference type="Gene3D" id="1.20.1070.10">
    <property type="entry name" value="Rhodopsin 7-helix transmembrane proteins"/>
    <property type="match status" value="1"/>
</dbReference>
<evidence type="ECO:0000256" key="3">
    <source>
        <dbReference type="ARBA" id="ARBA00022989"/>
    </source>
</evidence>
<dbReference type="CDD" id="cd00637">
    <property type="entry name" value="7tm_classA_rhodopsin-like"/>
    <property type="match status" value="1"/>
</dbReference>
<dbReference type="GO" id="GO:0004930">
    <property type="term" value="F:G protein-coupled receptor activity"/>
    <property type="evidence" value="ECO:0007669"/>
    <property type="project" value="UniProtKB-KW"/>
</dbReference>